<keyword evidence="3" id="KW-1185">Reference proteome</keyword>
<proteinExistence type="predicted"/>
<evidence type="ECO:0000313" key="2">
    <source>
        <dbReference type="EMBL" id="MEQ2205222.1"/>
    </source>
</evidence>
<sequence length="131" mass="14593">MPELTGTSPCGQPRSLMPGSSPLFCLYGSALVLMPTQRTRLLPLLSPSFMLTRMQVLEQWESQQGQNSPAQTSRSAPVISHSAPFPTHHLHRASVPASEALALAKPDPYDLFEKSMAIYESRRKYRCSYSR</sequence>
<dbReference type="Proteomes" id="UP001434883">
    <property type="component" value="Unassembled WGS sequence"/>
</dbReference>
<gene>
    <name evidence="2" type="ORF">XENOCAPTIV_027531</name>
</gene>
<evidence type="ECO:0000256" key="1">
    <source>
        <dbReference type="SAM" id="MobiDB-lite"/>
    </source>
</evidence>
<organism evidence="2 3">
    <name type="scientific">Xenoophorus captivus</name>
    <dbReference type="NCBI Taxonomy" id="1517983"/>
    <lineage>
        <taxon>Eukaryota</taxon>
        <taxon>Metazoa</taxon>
        <taxon>Chordata</taxon>
        <taxon>Craniata</taxon>
        <taxon>Vertebrata</taxon>
        <taxon>Euteleostomi</taxon>
        <taxon>Actinopterygii</taxon>
        <taxon>Neopterygii</taxon>
        <taxon>Teleostei</taxon>
        <taxon>Neoteleostei</taxon>
        <taxon>Acanthomorphata</taxon>
        <taxon>Ovalentaria</taxon>
        <taxon>Atherinomorphae</taxon>
        <taxon>Cyprinodontiformes</taxon>
        <taxon>Goodeidae</taxon>
        <taxon>Xenoophorus</taxon>
    </lineage>
</organism>
<feature type="region of interest" description="Disordered" evidence="1">
    <location>
        <begin position="60"/>
        <end position="82"/>
    </location>
</feature>
<accession>A0ABV0RCK2</accession>
<dbReference type="EMBL" id="JAHRIN010042018">
    <property type="protein sequence ID" value="MEQ2205222.1"/>
    <property type="molecule type" value="Genomic_DNA"/>
</dbReference>
<reference evidence="2 3" key="1">
    <citation type="submission" date="2021-06" db="EMBL/GenBank/DDBJ databases">
        <authorList>
            <person name="Palmer J.M."/>
        </authorList>
    </citation>
    <scope>NUCLEOTIDE SEQUENCE [LARGE SCALE GENOMIC DNA]</scope>
    <source>
        <strain evidence="2 3">XC_2019</strain>
        <tissue evidence="2">Muscle</tissue>
    </source>
</reference>
<feature type="compositionally biased region" description="Polar residues" evidence="1">
    <location>
        <begin position="60"/>
        <end position="75"/>
    </location>
</feature>
<comment type="caution">
    <text evidence="2">The sequence shown here is derived from an EMBL/GenBank/DDBJ whole genome shotgun (WGS) entry which is preliminary data.</text>
</comment>
<evidence type="ECO:0000313" key="3">
    <source>
        <dbReference type="Proteomes" id="UP001434883"/>
    </source>
</evidence>
<protein>
    <submittedName>
        <fullName evidence="2">Uncharacterized protein</fullName>
    </submittedName>
</protein>
<name>A0ABV0RCK2_9TELE</name>